<dbReference type="RefSeq" id="WP_121837698.1">
    <property type="nucleotide sequence ID" value="NZ_ML014758.1"/>
</dbReference>
<sequence length="106" mass="10767">MKNYVQAGDTISFSRSAATKSGDAIALGSVIAVSVGDFSANVPGVGHTDGVYKLPKVAADDITQGAKVYLKSDGNITTTDSGNTLAGYAWEAAGNGVEEVEVKINA</sequence>
<evidence type="ECO:0000313" key="1">
    <source>
        <dbReference type="EMBL" id="RLV61001.1"/>
    </source>
</evidence>
<organism evidence="1 2">
    <name type="scientific">Parashewanella curva</name>
    <dbReference type="NCBI Taxonomy" id="2338552"/>
    <lineage>
        <taxon>Bacteria</taxon>
        <taxon>Pseudomonadati</taxon>
        <taxon>Pseudomonadota</taxon>
        <taxon>Gammaproteobacteria</taxon>
        <taxon>Alteromonadales</taxon>
        <taxon>Shewanellaceae</taxon>
        <taxon>Parashewanella</taxon>
    </lineage>
</organism>
<evidence type="ECO:0000313" key="2">
    <source>
        <dbReference type="Proteomes" id="UP000281474"/>
    </source>
</evidence>
<protein>
    <submittedName>
        <fullName evidence="1">DUF2190 family protein</fullName>
    </submittedName>
</protein>
<reference evidence="1 2" key="1">
    <citation type="submission" date="2018-09" db="EMBL/GenBank/DDBJ databases">
        <title>Phylogeny of the Shewanellaceae, and recommendation for two new genera, Pseudoshewanella and Parashewanella.</title>
        <authorList>
            <person name="Wang G."/>
        </authorList>
    </citation>
    <scope>NUCLEOTIDE SEQUENCE [LARGE SCALE GENOMIC DNA]</scope>
    <source>
        <strain evidence="1 2">C51</strain>
    </source>
</reference>
<name>A0A3L8Q055_9GAMM</name>
<gene>
    <name evidence="1" type="ORF">D5018_03940</name>
</gene>
<accession>A0A3L8Q055</accession>
<proteinExistence type="predicted"/>
<dbReference type="PIRSF" id="PIRSF030771">
    <property type="entry name" value="UCP030771"/>
    <property type="match status" value="1"/>
</dbReference>
<dbReference type="EMBL" id="QZEI01000009">
    <property type="protein sequence ID" value="RLV61001.1"/>
    <property type="molecule type" value="Genomic_DNA"/>
</dbReference>
<comment type="caution">
    <text evidence="1">The sequence shown here is derived from an EMBL/GenBank/DDBJ whole genome shotgun (WGS) entry which is preliminary data.</text>
</comment>
<keyword evidence="2" id="KW-1185">Reference proteome</keyword>
<dbReference type="InterPro" id="IPR011231">
    <property type="entry name" value="Phage_VT1-Sakai_H0018"/>
</dbReference>
<dbReference type="AlphaFoldDB" id="A0A3L8Q055"/>
<dbReference type="Proteomes" id="UP000281474">
    <property type="component" value="Unassembled WGS sequence"/>
</dbReference>
<dbReference type="OrthoDB" id="5365964at2"/>
<dbReference type="Pfam" id="PF09956">
    <property type="entry name" value="Phage_cement_2"/>
    <property type="match status" value="1"/>
</dbReference>